<proteinExistence type="predicted"/>
<comment type="caution">
    <text evidence="1">The sequence shown here is derived from an EMBL/GenBank/DDBJ whole genome shotgun (WGS) entry which is preliminary data.</text>
</comment>
<sequence>MDPRLLSSSFGVFAAWSAVEERRKHGLVGPWAGHAAEVLSGACPPSREDRPPVAVVICRNDDDAGVGSIHSPSFMQLRQQRRLSRRLPVAALQERMAFNVVSQVTDYLYLSGIRAITLTAVRTIGITTIINCSIDLPDLPMGADDIQFVRVRVDDSPLFDMSVYFDPISDRIHDVYLRGGKVLVHCMAGASRSPTLCLAYLMKYHRMRLRDAFRYVKARRPVVHPNNGFFKQLIDYEKQLFGSASVEMVEMPNLGPAYGLIPDIYLEECKGLIWLHSIKGLSQ</sequence>
<name>A0AC60NYP0_IXOPE</name>
<evidence type="ECO:0000313" key="1">
    <source>
        <dbReference type="EMBL" id="KAG0412281.1"/>
    </source>
</evidence>
<organism evidence="1 2">
    <name type="scientific">Ixodes persulcatus</name>
    <name type="common">Taiga tick</name>
    <dbReference type="NCBI Taxonomy" id="34615"/>
    <lineage>
        <taxon>Eukaryota</taxon>
        <taxon>Metazoa</taxon>
        <taxon>Ecdysozoa</taxon>
        <taxon>Arthropoda</taxon>
        <taxon>Chelicerata</taxon>
        <taxon>Arachnida</taxon>
        <taxon>Acari</taxon>
        <taxon>Parasitiformes</taxon>
        <taxon>Ixodida</taxon>
        <taxon>Ixodoidea</taxon>
        <taxon>Ixodidae</taxon>
        <taxon>Ixodinae</taxon>
        <taxon>Ixodes</taxon>
    </lineage>
</organism>
<keyword evidence="2" id="KW-1185">Reference proteome</keyword>
<accession>A0AC60NYP0</accession>
<dbReference type="EMBL" id="JABSTQ010011362">
    <property type="protein sequence ID" value="KAG0412281.1"/>
    <property type="molecule type" value="Genomic_DNA"/>
</dbReference>
<evidence type="ECO:0000313" key="2">
    <source>
        <dbReference type="Proteomes" id="UP000805193"/>
    </source>
</evidence>
<gene>
    <name evidence="1" type="ORF">HPB47_010572</name>
</gene>
<protein>
    <submittedName>
        <fullName evidence="1">Uncharacterized protein</fullName>
    </submittedName>
</protein>
<reference evidence="1 2" key="1">
    <citation type="journal article" date="2020" name="Cell">
        <title>Large-Scale Comparative Analyses of Tick Genomes Elucidate Their Genetic Diversity and Vector Capacities.</title>
        <authorList>
            <consortium name="Tick Genome and Microbiome Consortium (TIGMIC)"/>
            <person name="Jia N."/>
            <person name="Wang J."/>
            <person name="Shi W."/>
            <person name="Du L."/>
            <person name="Sun Y."/>
            <person name="Zhan W."/>
            <person name="Jiang J.F."/>
            <person name="Wang Q."/>
            <person name="Zhang B."/>
            <person name="Ji P."/>
            <person name="Bell-Sakyi L."/>
            <person name="Cui X.M."/>
            <person name="Yuan T.T."/>
            <person name="Jiang B.G."/>
            <person name="Yang W.F."/>
            <person name="Lam T.T."/>
            <person name="Chang Q.C."/>
            <person name="Ding S.J."/>
            <person name="Wang X.J."/>
            <person name="Zhu J.G."/>
            <person name="Ruan X.D."/>
            <person name="Zhao L."/>
            <person name="Wei J.T."/>
            <person name="Ye R.Z."/>
            <person name="Que T.C."/>
            <person name="Du C.H."/>
            <person name="Zhou Y.H."/>
            <person name="Cheng J.X."/>
            <person name="Dai P.F."/>
            <person name="Guo W.B."/>
            <person name="Han X.H."/>
            <person name="Huang E.J."/>
            <person name="Li L.F."/>
            <person name="Wei W."/>
            <person name="Gao Y.C."/>
            <person name="Liu J.Z."/>
            <person name="Shao H.Z."/>
            <person name="Wang X."/>
            <person name="Wang C.C."/>
            <person name="Yang T.C."/>
            <person name="Huo Q.B."/>
            <person name="Li W."/>
            <person name="Chen H.Y."/>
            <person name="Chen S.E."/>
            <person name="Zhou L.G."/>
            <person name="Ni X.B."/>
            <person name="Tian J.H."/>
            <person name="Sheng Y."/>
            <person name="Liu T."/>
            <person name="Pan Y.S."/>
            <person name="Xia L.Y."/>
            <person name="Li J."/>
            <person name="Zhao F."/>
            <person name="Cao W.C."/>
        </authorList>
    </citation>
    <scope>NUCLEOTIDE SEQUENCE [LARGE SCALE GENOMIC DNA]</scope>
    <source>
        <strain evidence="1">Iper-2018</strain>
    </source>
</reference>
<dbReference type="Proteomes" id="UP000805193">
    <property type="component" value="Unassembled WGS sequence"/>
</dbReference>